<organism evidence="1 2">
    <name type="scientific">Xenopus laevis</name>
    <name type="common">African clawed frog</name>
    <dbReference type="NCBI Taxonomy" id="8355"/>
    <lineage>
        <taxon>Eukaryota</taxon>
        <taxon>Metazoa</taxon>
        <taxon>Chordata</taxon>
        <taxon>Craniata</taxon>
        <taxon>Vertebrata</taxon>
        <taxon>Euteleostomi</taxon>
        <taxon>Amphibia</taxon>
        <taxon>Batrachia</taxon>
        <taxon>Anura</taxon>
        <taxon>Pipoidea</taxon>
        <taxon>Pipidae</taxon>
        <taxon>Xenopodinae</taxon>
        <taxon>Xenopus</taxon>
        <taxon>Xenopus</taxon>
    </lineage>
</organism>
<dbReference type="Proteomes" id="UP000694892">
    <property type="component" value="Chromosome 1L"/>
</dbReference>
<proteinExistence type="predicted"/>
<sequence length="85" mass="9664">MEMAVAGHDPDDGAVLAQCDALFFTTKFFLFIYIKNDYSHTNVPMYKNSQIQCLTVFSVIHQKCHLYCYIAFNVIGCQSEKGLLC</sequence>
<gene>
    <name evidence="1" type="ORF">XELAEV_18005083mg</name>
</gene>
<dbReference type="AlphaFoldDB" id="A0A974DXW7"/>
<name>A0A974DXW7_XENLA</name>
<reference evidence="2" key="1">
    <citation type="journal article" date="2016" name="Nature">
        <title>Genome evolution in the allotetraploid frog Xenopus laevis.</title>
        <authorList>
            <person name="Session A.M."/>
            <person name="Uno Y."/>
            <person name="Kwon T."/>
            <person name="Chapman J.A."/>
            <person name="Toyoda A."/>
            <person name="Takahashi S."/>
            <person name="Fukui A."/>
            <person name="Hikosaka A."/>
            <person name="Suzuki A."/>
            <person name="Kondo M."/>
            <person name="van Heeringen S.J."/>
            <person name="Quigley I."/>
            <person name="Heinz S."/>
            <person name="Ogino H."/>
            <person name="Ochi H."/>
            <person name="Hellsten U."/>
            <person name="Lyons J.B."/>
            <person name="Simakov O."/>
            <person name="Putnam N."/>
            <person name="Stites J."/>
            <person name="Kuroki Y."/>
            <person name="Tanaka T."/>
            <person name="Michiue T."/>
            <person name="Watanabe M."/>
            <person name="Bogdanovic O."/>
            <person name="Lister R."/>
            <person name="Georgiou G."/>
            <person name="Paranjpe S.S."/>
            <person name="van Kruijsbergen I."/>
            <person name="Shu S."/>
            <person name="Carlson J."/>
            <person name="Kinoshita T."/>
            <person name="Ohta Y."/>
            <person name="Mawaribuchi S."/>
            <person name="Jenkins J."/>
            <person name="Grimwood J."/>
            <person name="Schmutz J."/>
            <person name="Mitros T."/>
            <person name="Mozaffari S.V."/>
            <person name="Suzuki Y."/>
            <person name="Haramoto Y."/>
            <person name="Yamamoto T.S."/>
            <person name="Takagi C."/>
            <person name="Heald R."/>
            <person name="Miller K."/>
            <person name="Haudenschild C."/>
            <person name="Kitzman J."/>
            <person name="Nakayama T."/>
            <person name="Izutsu Y."/>
            <person name="Robert J."/>
            <person name="Fortriede J."/>
            <person name="Burns K."/>
            <person name="Lotay V."/>
            <person name="Karimi K."/>
            <person name="Yasuoka Y."/>
            <person name="Dichmann D.S."/>
            <person name="Flajnik M.F."/>
            <person name="Houston D.W."/>
            <person name="Shendure J."/>
            <person name="DuPasquier L."/>
            <person name="Vize P.D."/>
            <person name="Zorn A.M."/>
            <person name="Ito M."/>
            <person name="Marcotte E.M."/>
            <person name="Wallingford J.B."/>
            <person name="Ito Y."/>
            <person name="Asashima M."/>
            <person name="Ueno N."/>
            <person name="Matsuda Y."/>
            <person name="Veenstra G.J."/>
            <person name="Fujiyama A."/>
            <person name="Harland R.M."/>
            <person name="Taira M."/>
            <person name="Rokhsar D.S."/>
        </authorList>
    </citation>
    <scope>NUCLEOTIDE SEQUENCE [LARGE SCALE GENOMIC DNA]</scope>
    <source>
        <strain evidence="2">J</strain>
    </source>
</reference>
<protein>
    <submittedName>
        <fullName evidence="1">Uncharacterized protein</fullName>
    </submittedName>
</protein>
<dbReference type="EMBL" id="CM004466">
    <property type="protein sequence ID" value="OCT99296.1"/>
    <property type="molecule type" value="Genomic_DNA"/>
</dbReference>
<accession>A0A974DXW7</accession>
<evidence type="ECO:0000313" key="1">
    <source>
        <dbReference type="EMBL" id="OCT99296.1"/>
    </source>
</evidence>
<evidence type="ECO:0000313" key="2">
    <source>
        <dbReference type="Proteomes" id="UP000694892"/>
    </source>
</evidence>